<proteinExistence type="predicted"/>
<dbReference type="EMBL" id="CP073767">
    <property type="protein sequence ID" value="UWZ50888.1"/>
    <property type="molecule type" value="Genomic_DNA"/>
</dbReference>
<dbReference type="PANTHER" id="PTHR46082:SF6">
    <property type="entry name" value="AAA+ ATPASE DOMAIN-CONTAINING PROTEIN-RELATED"/>
    <property type="match status" value="1"/>
</dbReference>
<dbReference type="PANTHER" id="PTHR46082">
    <property type="entry name" value="ATP/GTP-BINDING PROTEIN-RELATED"/>
    <property type="match status" value="1"/>
</dbReference>
<dbReference type="OrthoDB" id="3210382at2"/>
<dbReference type="SUPFAM" id="SSF48452">
    <property type="entry name" value="TPR-like"/>
    <property type="match status" value="2"/>
</dbReference>
<accession>A0A9Q9M9M3</accession>
<keyword evidence="3" id="KW-1185">Reference proteome</keyword>
<dbReference type="GO" id="GO:0005524">
    <property type="term" value="F:ATP binding"/>
    <property type="evidence" value="ECO:0007669"/>
    <property type="project" value="UniProtKB-KW"/>
</dbReference>
<sequence length="858" mass="89684">MTDDPRSVFAAALTQLRRRRADLSDEALARRASRTALPSGRHAAVNARRLGEWVSGQSVPRDFDGLMALVLALDPGAAVAPWQRLWRAAYDHRTAPRPTDPPVEQAHDVVVGHPPTDAAGLCDRAALATAVDTALGGDGVRRVVLRGTGGVGKTQLASAAFHRTRGRGAVLVWTAAGTPESVRATYARAWRALSREGRAQPDGPGGDDDTQADLFIAWLRTAERPWLVVLDDVDDPAALDGLWPIGPAGRALVTTRRRDAALTGPAVEVVEVGMFTPQESTGYLRARLGDAADGHVAALAGALGHYPLALSQAAAFVIDSGIGVEAYLGLLADRRETVGELFPPTSPADGHDGTVAETWQLALDRAAALVPPGHARAMLDLLSLLAADDIPDVVPRSAAARAWLAGAGTPAEPVSERAALLALRALHRLSLVVHDPARGPVSVAVHPLVQRATRETAAAPGAVAVAAADAVEECWARARDQETAGALFRCADTLDALAGEHLWSGGMHPVLRRLGGHLSDSGRPGAARDRDTLLLATALDRLGQRHRDVLVLRARVAASTGRLGDAATACDALADLGRTAVEALGPDDPDTLCILSDAAYWRLESGAGAAALEELRALLPRMERVLGPLAPATLDAYRHTALGIGHTGDAAGARDAYAAYAARLEAAAGTGHPAYYPNLADLGRWTGEAGDPEGAVAVHRRAAAGLEATRGPLDEETLTCRHNLAYWEGLAGRPDAAAGGLAVVVADAVRGMGAEHPLTLTARANHAYWQGMAGAPGPAVAALDAVLADIERTMGVEHPRALRTRQHRAQLRALAGDRSAAITELRAVLDRMTTVQGAGHPRTREVGDLLATLTTAPE</sequence>
<dbReference type="Gene3D" id="1.25.40.10">
    <property type="entry name" value="Tetratricopeptide repeat domain"/>
    <property type="match status" value="2"/>
</dbReference>
<name>A0A9Q9M9M3_9ACTN</name>
<keyword evidence="2" id="KW-0547">Nucleotide-binding</keyword>
<reference evidence="2" key="1">
    <citation type="submission" date="2021-04" db="EMBL/GenBank/DDBJ databases">
        <title>Dactylosporangium aurantiacum NRRL B-8018 full assembly.</title>
        <authorList>
            <person name="Hartkoorn R.C."/>
            <person name="Beaudoing E."/>
            <person name="Hot D."/>
        </authorList>
    </citation>
    <scope>NUCLEOTIDE SEQUENCE</scope>
    <source>
        <strain evidence="2">NRRL B-8018</strain>
    </source>
</reference>
<protein>
    <submittedName>
        <fullName evidence="2">ATP-binding protein</fullName>
    </submittedName>
</protein>
<feature type="domain" description="NB-ARC" evidence="1">
    <location>
        <begin position="137"/>
        <end position="280"/>
    </location>
</feature>
<dbReference type="Pfam" id="PF00931">
    <property type="entry name" value="NB-ARC"/>
    <property type="match status" value="1"/>
</dbReference>
<evidence type="ECO:0000313" key="3">
    <source>
        <dbReference type="Proteomes" id="UP001058003"/>
    </source>
</evidence>
<dbReference type="InterPro" id="IPR053137">
    <property type="entry name" value="NLR-like"/>
</dbReference>
<dbReference type="KEGG" id="daur:Daura_29250"/>
<keyword evidence="2" id="KW-0067">ATP-binding</keyword>
<evidence type="ECO:0000313" key="2">
    <source>
        <dbReference type="EMBL" id="UWZ50888.1"/>
    </source>
</evidence>
<dbReference type="Proteomes" id="UP001058003">
    <property type="component" value="Chromosome"/>
</dbReference>
<organism evidence="2 3">
    <name type="scientific">Dactylosporangium aurantiacum</name>
    <dbReference type="NCBI Taxonomy" id="35754"/>
    <lineage>
        <taxon>Bacteria</taxon>
        <taxon>Bacillati</taxon>
        <taxon>Actinomycetota</taxon>
        <taxon>Actinomycetes</taxon>
        <taxon>Micromonosporales</taxon>
        <taxon>Micromonosporaceae</taxon>
        <taxon>Dactylosporangium</taxon>
    </lineage>
</organism>
<dbReference type="GO" id="GO:0043531">
    <property type="term" value="F:ADP binding"/>
    <property type="evidence" value="ECO:0007669"/>
    <property type="project" value="InterPro"/>
</dbReference>
<evidence type="ECO:0000259" key="1">
    <source>
        <dbReference type="Pfam" id="PF00931"/>
    </source>
</evidence>
<dbReference type="AlphaFoldDB" id="A0A9Q9M9M3"/>
<dbReference type="InterPro" id="IPR027417">
    <property type="entry name" value="P-loop_NTPase"/>
</dbReference>
<dbReference type="PRINTS" id="PR00364">
    <property type="entry name" value="DISEASERSIST"/>
</dbReference>
<dbReference type="SUPFAM" id="SSF52540">
    <property type="entry name" value="P-loop containing nucleoside triphosphate hydrolases"/>
    <property type="match status" value="1"/>
</dbReference>
<dbReference type="RefSeq" id="WP_052386364.1">
    <property type="nucleotide sequence ID" value="NZ_CP073767.1"/>
</dbReference>
<dbReference type="Gene3D" id="3.40.50.300">
    <property type="entry name" value="P-loop containing nucleotide triphosphate hydrolases"/>
    <property type="match status" value="1"/>
</dbReference>
<gene>
    <name evidence="2" type="ORF">Daura_29250</name>
</gene>
<dbReference type="InterPro" id="IPR011990">
    <property type="entry name" value="TPR-like_helical_dom_sf"/>
</dbReference>
<dbReference type="InterPro" id="IPR002182">
    <property type="entry name" value="NB-ARC"/>
</dbReference>